<feature type="transmembrane region" description="Helical" evidence="8">
    <location>
        <begin position="128"/>
        <end position="157"/>
    </location>
</feature>
<proteinExistence type="predicted"/>
<evidence type="ECO:0000256" key="5">
    <source>
        <dbReference type="ARBA" id="ARBA00022801"/>
    </source>
</evidence>
<dbReference type="GO" id="GO:0008233">
    <property type="term" value="F:peptidase activity"/>
    <property type="evidence" value="ECO:0007669"/>
    <property type="project" value="UniProtKB-KW"/>
</dbReference>
<accession>A0A5C7GJ11</accession>
<feature type="transmembrane region" description="Helical" evidence="8">
    <location>
        <begin position="21"/>
        <end position="42"/>
    </location>
</feature>
<keyword evidence="10" id="KW-1185">Reference proteome</keyword>
<evidence type="ECO:0000313" key="10">
    <source>
        <dbReference type="Proteomes" id="UP000321080"/>
    </source>
</evidence>
<dbReference type="EMBL" id="VRKQ01000010">
    <property type="protein sequence ID" value="TXG37517.1"/>
    <property type="molecule type" value="Genomic_DNA"/>
</dbReference>
<feature type="transmembrane region" description="Helical" evidence="8">
    <location>
        <begin position="163"/>
        <end position="185"/>
    </location>
</feature>
<dbReference type="OrthoDB" id="678161at2"/>
<keyword evidence="6 8" id="KW-1133">Transmembrane helix</keyword>
<gene>
    <name evidence="9" type="primary">xrtF</name>
    <name evidence="9" type="ORF">FUA22_08225</name>
</gene>
<dbReference type="NCBIfam" id="TIGR04178">
    <property type="entry name" value="exo_archaeo"/>
    <property type="match status" value="1"/>
</dbReference>
<evidence type="ECO:0000256" key="1">
    <source>
        <dbReference type="ARBA" id="ARBA00004651"/>
    </source>
</evidence>
<organism evidence="9 10">
    <name type="scientific">Seonamhaeicola maritimus</name>
    <dbReference type="NCBI Taxonomy" id="2591822"/>
    <lineage>
        <taxon>Bacteria</taxon>
        <taxon>Pseudomonadati</taxon>
        <taxon>Bacteroidota</taxon>
        <taxon>Flavobacteriia</taxon>
        <taxon>Flavobacteriales</taxon>
        <taxon>Flavobacteriaceae</taxon>
    </lineage>
</organism>
<dbReference type="InterPro" id="IPR026392">
    <property type="entry name" value="Exo/Archaeosortase_dom"/>
</dbReference>
<dbReference type="NCBIfam" id="TIGR04128">
    <property type="entry name" value="exoso_Fjoh_1448"/>
    <property type="match status" value="1"/>
</dbReference>
<reference evidence="9 10" key="1">
    <citation type="submission" date="2019-08" db="EMBL/GenBank/DDBJ databases">
        <title>Seonamhaeicola sediminis sp. nov., isolated from marine sediment.</title>
        <authorList>
            <person name="Cao W.R."/>
        </authorList>
    </citation>
    <scope>NUCLEOTIDE SEQUENCE [LARGE SCALE GENOMIC DNA]</scope>
    <source>
        <strain evidence="9 10">1505</strain>
    </source>
</reference>
<dbReference type="GO" id="GO:0006508">
    <property type="term" value="P:proteolysis"/>
    <property type="evidence" value="ECO:0007669"/>
    <property type="project" value="UniProtKB-KW"/>
</dbReference>
<evidence type="ECO:0000256" key="3">
    <source>
        <dbReference type="ARBA" id="ARBA00022670"/>
    </source>
</evidence>
<evidence type="ECO:0000256" key="6">
    <source>
        <dbReference type="ARBA" id="ARBA00022989"/>
    </source>
</evidence>
<dbReference type="Proteomes" id="UP000321080">
    <property type="component" value="Unassembled WGS sequence"/>
</dbReference>
<keyword evidence="4 8" id="KW-0812">Transmembrane</keyword>
<keyword evidence="3" id="KW-0645">Protease</keyword>
<keyword evidence="2" id="KW-1003">Cell membrane</keyword>
<keyword evidence="5" id="KW-0378">Hydrolase</keyword>
<feature type="transmembrane region" description="Helical" evidence="8">
    <location>
        <begin position="97"/>
        <end position="121"/>
    </location>
</feature>
<sequence length="196" mass="22761">MSKLRFTIYLYSYLKALFLKYKAVVKFILTFLIVYGALSLLYDLYLRYSGSTKYYPDYFTNLVARQTEILLNTVGYQSQILPHPNEPSMKLILNGKYLARVIEGCNSFSVIILFVSFVVAFSGKIKTTIVYILSGSVMLYVVNLFRIVLLTIGLYHYPEYENILHTVVFPAIIYGMVLLLWVLWVNRFSKIAQQHE</sequence>
<evidence type="ECO:0000313" key="9">
    <source>
        <dbReference type="EMBL" id="TXG37517.1"/>
    </source>
</evidence>
<evidence type="ECO:0000256" key="8">
    <source>
        <dbReference type="SAM" id="Phobius"/>
    </source>
</evidence>
<name>A0A5C7GJ11_9FLAO</name>
<evidence type="ECO:0000256" key="7">
    <source>
        <dbReference type="ARBA" id="ARBA00023136"/>
    </source>
</evidence>
<protein>
    <submittedName>
        <fullName evidence="9">Exosortase family protein XrtF</fullName>
    </submittedName>
</protein>
<dbReference type="GO" id="GO:0005886">
    <property type="term" value="C:plasma membrane"/>
    <property type="evidence" value="ECO:0007669"/>
    <property type="project" value="UniProtKB-SubCell"/>
</dbReference>
<comment type="subcellular location">
    <subcellularLocation>
        <location evidence="1">Cell membrane</location>
        <topology evidence="1">Multi-pass membrane protein</topology>
    </subcellularLocation>
</comment>
<dbReference type="InterPro" id="IPR026323">
    <property type="entry name" value="Exosortase-related_prot_XrtF"/>
</dbReference>
<evidence type="ECO:0000256" key="2">
    <source>
        <dbReference type="ARBA" id="ARBA00022475"/>
    </source>
</evidence>
<comment type="caution">
    <text evidence="9">The sequence shown here is derived from an EMBL/GenBank/DDBJ whole genome shotgun (WGS) entry which is preliminary data.</text>
</comment>
<keyword evidence="7 8" id="KW-0472">Membrane</keyword>
<dbReference type="AlphaFoldDB" id="A0A5C7GJ11"/>
<evidence type="ECO:0000256" key="4">
    <source>
        <dbReference type="ARBA" id="ARBA00022692"/>
    </source>
</evidence>